<name>A0A1I5BCC5_9GAMM</name>
<dbReference type="STRING" id="1367852.SAMN05216516_1168"/>
<feature type="transmembrane region" description="Helical" evidence="1">
    <location>
        <begin position="12"/>
        <end position="36"/>
    </location>
</feature>
<evidence type="ECO:0000256" key="1">
    <source>
        <dbReference type="SAM" id="Phobius"/>
    </source>
</evidence>
<reference evidence="3" key="1">
    <citation type="submission" date="2016-10" db="EMBL/GenBank/DDBJ databases">
        <authorList>
            <person name="Varghese N."/>
            <person name="Submissions S."/>
        </authorList>
    </citation>
    <scope>NUCLEOTIDE SEQUENCE [LARGE SCALE GENOMIC DNA]</scope>
    <source>
        <strain evidence="3">N6PO6</strain>
    </source>
</reference>
<gene>
    <name evidence="2" type="ORF">SAMN05216516_1168</name>
</gene>
<feature type="transmembrane region" description="Helical" evidence="1">
    <location>
        <begin position="48"/>
        <end position="73"/>
    </location>
</feature>
<dbReference type="AlphaFoldDB" id="A0A1I5BCC5"/>
<proteinExistence type="predicted"/>
<protein>
    <submittedName>
        <fullName evidence="2">Uncharacterized protein</fullName>
    </submittedName>
</protein>
<dbReference type="Proteomes" id="UP000242222">
    <property type="component" value="Unassembled WGS sequence"/>
</dbReference>
<organism evidence="2 3">
    <name type="scientific">Izhakiella capsodis</name>
    <dbReference type="NCBI Taxonomy" id="1367852"/>
    <lineage>
        <taxon>Bacteria</taxon>
        <taxon>Pseudomonadati</taxon>
        <taxon>Pseudomonadota</taxon>
        <taxon>Gammaproteobacteria</taxon>
        <taxon>Enterobacterales</taxon>
        <taxon>Erwiniaceae</taxon>
        <taxon>Izhakiella</taxon>
    </lineage>
</organism>
<evidence type="ECO:0000313" key="2">
    <source>
        <dbReference type="EMBL" id="SFN72346.1"/>
    </source>
</evidence>
<dbReference type="EMBL" id="FOVC01000016">
    <property type="protein sequence ID" value="SFN72346.1"/>
    <property type="molecule type" value="Genomic_DNA"/>
</dbReference>
<accession>A0A1I5BCC5</accession>
<keyword evidence="1" id="KW-0472">Membrane</keyword>
<keyword evidence="3" id="KW-1185">Reference proteome</keyword>
<keyword evidence="1" id="KW-0812">Transmembrane</keyword>
<evidence type="ECO:0000313" key="3">
    <source>
        <dbReference type="Proteomes" id="UP000242222"/>
    </source>
</evidence>
<keyword evidence="1" id="KW-1133">Transmembrane helix</keyword>
<sequence>MNKAAIYIVKTLLSSCATVTICICAFLIAFIIRAWIGESISLSDNVLLLRITIPLSLISVSLIMICMCLNFYLNILTDTRDSKVRNNSAELEKTSRNVRVDEVKF</sequence>